<evidence type="ECO:0000313" key="2">
    <source>
        <dbReference type="EMBL" id="CAD7643025.1"/>
    </source>
</evidence>
<protein>
    <submittedName>
        <fullName evidence="2">Uncharacterized protein</fullName>
    </submittedName>
</protein>
<organism evidence="2">
    <name type="scientific">Oppiella nova</name>
    <dbReference type="NCBI Taxonomy" id="334625"/>
    <lineage>
        <taxon>Eukaryota</taxon>
        <taxon>Metazoa</taxon>
        <taxon>Ecdysozoa</taxon>
        <taxon>Arthropoda</taxon>
        <taxon>Chelicerata</taxon>
        <taxon>Arachnida</taxon>
        <taxon>Acari</taxon>
        <taxon>Acariformes</taxon>
        <taxon>Sarcoptiformes</taxon>
        <taxon>Oribatida</taxon>
        <taxon>Brachypylina</taxon>
        <taxon>Oppioidea</taxon>
        <taxon>Oppiidae</taxon>
        <taxon>Oppiella</taxon>
    </lineage>
</organism>
<keyword evidence="1" id="KW-0472">Membrane</keyword>
<keyword evidence="3" id="KW-1185">Reference proteome</keyword>
<sequence>MGSHWLDVWRNLREQRDPDFDKARDVKTTDYPNYDVIQDYDHRQEVLEGAGLLVGAGYGFFVGLFVGLPYSSYKYKRLGYRDYKLMERLCFPMIKSAVFGSVVGLVIGAVLELRREGRHVRDGYYNAKVGTKSTQS</sequence>
<evidence type="ECO:0000256" key="1">
    <source>
        <dbReference type="SAM" id="Phobius"/>
    </source>
</evidence>
<reference evidence="2" key="1">
    <citation type="submission" date="2020-11" db="EMBL/GenBank/DDBJ databases">
        <authorList>
            <person name="Tran Van P."/>
        </authorList>
    </citation>
    <scope>NUCLEOTIDE SEQUENCE</scope>
</reference>
<keyword evidence="1" id="KW-0812">Transmembrane</keyword>
<proteinExistence type="predicted"/>
<feature type="transmembrane region" description="Helical" evidence="1">
    <location>
        <begin position="49"/>
        <end position="68"/>
    </location>
</feature>
<dbReference type="Proteomes" id="UP000728032">
    <property type="component" value="Unassembled WGS sequence"/>
</dbReference>
<evidence type="ECO:0000313" key="3">
    <source>
        <dbReference type="Proteomes" id="UP000728032"/>
    </source>
</evidence>
<dbReference type="EMBL" id="CAJPVJ010001240">
    <property type="protein sequence ID" value="CAG2164358.1"/>
    <property type="molecule type" value="Genomic_DNA"/>
</dbReference>
<keyword evidence="1" id="KW-1133">Transmembrane helix</keyword>
<gene>
    <name evidence="2" type="ORF">ONB1V03_LOCUS3914</name>
</gene>
<dbReference type="EMBL" id="OC916065">
    <property type="protein sequence ID" value="CAD7643025.1"/>
    <property type="molecule type" value="Genomic_DNA"/>
</dbReference>
<dbReference type="AlphaFoldDB" id="A0A7R9LJV8"/>
<feature type="transmembrane region" description="Helical" evidence="1">
    <location>
        <begin position="89"/>
        <end position="111"/>
    </location>
</feature>
<accession>A0A7R9LJV8</accession>
<name>A0A7R9LJV8_9ACAR</name>